<gene>
    <name evidence="1" type="ORF">PAPOLLO_LOCUS14834</name>
</gene>
<evidence type="ECO:0000313" key="1">
    <source>
        <dbReference type="EMBL" id="CAG5006917.1"/>
    </source>
</evidence>
<accession>A0A8S3X9S2</accession>
<keyword evidence="2" id="KW-1185">Reference proteome</keyword>
<comment type="caution">
    <text evidence="1">The sequence shown here is derived from an EMBL/GenBank/DDBJ whole genome shotgun (WGS) entry which is preliminary data.</text>
</comment>
<dbReference type="OrthoDB" id="9971063at2759"/>
<reference evidence="1" key="1">
    <citation type="submission" date="2021-04" db="EMBL/GenBank/DDBJ databases">
        <authorList>
            <person name="Tunstrom K."/>
        </authorList>
    </citation>
    <scope>NUCLEOTIDE SEQUENCE</scope>
</reference>
<dbReference type="PANTHER" id="PTHR47326:SF1">
    <property type="entry name" value="HTH PSQ-TYPE DOMAIN-CONTAINING PROTEIN"/>
    <property type="match status" value="1"/>
</dbReference>
<dbReference type="EMBL" id="CAJQZP010000984">
    <property type="protein sequence ID" value="CAG5006917.1"/>
    <property type="molecule type" value="Genomic_DNA"/>
</dbReference>
<dbReference type="Proteomes" id="UP000691718">
    <property type="component" value="Unassembled WGS sequence"/>
</dbReference>
<dbReference type="PANTHER" id="PTHR47326">
    <property type="entry name" value="TRANSPOSABLE ELEMENT TC3 TRANSPOSASE-LIKE PROTEIN"/>
    <property type="match status" value="1"/>
</dbReference>
<protein>
    <submittedName>
        <fullName evidence="1">(apollo) hypothetical protein</fullName>
    </submittedName>
</protein>
<proteinExistence type="predicted"/>
<organism evidence="1 2">
    <name type="scientific">Parnassius apollo</name>
    <name type="common">Apollo butterfly</name>
    <name type="synonym">Papilio apollo</name>
    <dbReference type="NCBI Taxonomy" id="110799"/>
    <lineage>
        <taxon>Eukaryota</taxon>
        <taxon>Metazoa</taxon>
        <taxon>Ecdysozoa</taxon>
        <taxon>Arthropoda</taxon>
        <taxon>Hexapoda</taxon>
        <taxon>Insecta</taxon>
        <taxon>Pterygota</taxon>
        <taxon>Neoptera</taxon>
        <taxon>Endopterygota</taxon>
        <taxon>Lepidoptera</taxon>
        <taxon>Glossata</taxon>
        <taxon>Ditrysia</taxon>
        <taxon>Papilionoidea</taxon>
        <taxon>Papilionidae</taxon>
        <taxon>Parnassiinae</taxon>
        <taxon>Parnassini</taxon>
        <taxon>Parnassius</taxon>
        <taxon>Parnassius</taxon>
    </lineage>
</organism>
<sequence>MISTRRIATQLGIKNMRMWRVLKQEGVHPYHFRRAENLREEDRKFHRRMRTDEATFTRTEITNHRNLHVWNYENPLAVRETSFQHEFSINMWAGTINDQIIWPFELPRLLTQENVMFFCAETCLFRFLQLDGAQAHYAASVRQFINKELSKLDWQKRSSSTVSRFTGLTLLDYYFWGYMEQKVHGVPIATREQLKHRIDAAATEIGGKPYGSAKNNSKNVI</sequence>
<evidence type="ECO:0000313" key="2">
    <source>
        <dbReference type="Proteomes" id="UP000691718"/>
    </source>
</evidence>
<dbReference type="AlphaFoldDB" id="A0A8S3X9S2"/>
<name>A0A8S3X9S2_PARAO</name>